<accession>A0A1B1TEJ8</accession>
<reference evidence="1" key="2">
    <citation type="journal article" date="2015" name="ISME J.">
        <title>A new class of marine Euryarchaeota group II from the Mediterranean deep chlorophyll maximum.</title>
        <authorList>
            <person name="Martin-Cuadrado A.B."/>
            <person name="Garcia-Heredia I."/>
            <person name="Molto A.G."/>
            <person name="Lopez-Ubeda R."/>
            <person name="Kimes N."/>
            <person name="Lopez-Garcia P."/>
            <person name="Moreira D."/>
            <person name="Rodriguez-Valera F."/>
        </authorList>
    </citation>
    <scope>NUCLEOTIDE SEQUENCE</scope>
</reference>
<sequence>MAATLEEPKYELVSAHENFEIRLYQEVIQARVSRKIVERLTPTNNFRIIAGYIFGNNKSNEKISMTAPVEMWHDNLTMNMAFTMPSKYAITELPEPNDSLVEIMKVPERLIAAMRFSGFYGSKKVNKLAQRLKKLLIKENFQPHGDHILAVYDPPTKLPFFRRNEILIPIKVITYSEAIESEGVL</sequence>
<proteinExistence type="predicted"/>
<dbReference type="PANTHER" id="PTHR11220:SF58">
    <property type="entry name" value="SOUL HEME-BINDING FAMILY PROTEIN"/>
    <property type="match status" value="1"/>
</dbReference>
<reference evidence="1" key="1">
    <citation type="submission" date="2014-11" db="EMBL/GenBank/DDBJ databases">
        <authorList>
            <person name="Zhu J."/>
            <person name="Qi W."/>
            <person name="Song R."/>
        </authorList>
    </citation>
    <scope>NUCLEOTIDE SEQUENCE</scope>
</reference>
<dbReference type="SUPFAM" id="SSF55136">
    <property type="entry name" value="Probable bacterial effector-binding domain"/>
    <property type="match status" value="1"/>
</dbReference>
<evidence type="ECO:0000313" key="1">
    <source>
        <dbReference type="EMBL" id="ANV80711.1"/>
    </source>
</evidence>
<dbReference type="PANTHER" id="PTHR11220">
    <property type="entry name" value="HEME-BINDING PROTEIN-RELATED"/>
    <property type="match status" value="1"/>
</dbReference>
<dbReference type="EMBL" id="KP211903">
    <property type="protein sequence ID" value="ANV80711.1"/>
    <property type="molecule type" value="Genomic_DNA"/>
</dbReference>
<dbReference type="AlphaFoldDB" id="A0A1B1TEJ8"/>
<dbReference type="Pfam" id="PF04832">
    <property type="entry name" value="SOUL"/>
    <property type="match status" value="1"/>
</dbReference>
<organism evidence="1">
    <name type="scientific">uncultured Poseidoniia archaeon</name>
    <dbReference type="NCBI Taxonomy" id="1697135"/>
    <lineage>
        <taxon>Archaea</taxon>
        <taxon>Methanobacteriati</taxon>
        <taxon>Thermoplasmatota</taxon>
        <taxon>Candidatus Poseidoniia</taxon>
        <taxon>environmental samples</taxon>
    </lineage>
</organism>
<dbReference type="Gene3D" id="3.20.80.10">
    <property type="entry name" value="Regulatory factor, effector binding domain"/>
    <property type="match status" value="1"/>
</dbReference>
<protein>
    <recommendedName>
        <fullName evidence="2">Heme-binding protein</fullName>
    </recommendedName>
</protein>
<dbReference type="InterPro" id="IPR006917">
    <property type="entry name" value="SOUL_heme-bd"/>
</dbReference>
<name>A0A1B1TEJ8_9ARCH</name>
<dbReference type="InterPro" id="IPR011256">
    <property type="entry name" value="Reg_factor_effector_dom_sf"/>
</dbReference>
<evidence type="ECO:0008006" key="2">
    <source>
        <dbReference type="Google" id="ProtNLM"/>
    </source>
</evidence>